<evidence type="ECO:0000259" key="4">
    <source>
        <dbReference type="PROSITE" id="PS01124"/>
    </source>
</evidence>
<dbReference type="SUPFAM" id="SSF46689">
    <property type="entry name" value="Homeodomain-like"/>
    <property type="match status" value="2"/>
</dbReference>
<evidence type="ECO:0000313" key="5">
    <source>
        <dbReference type="EMBL" id="MUG65712.1"/>
    </source>
</evidence>
<keyword evidence="1" id="KW-0805">Transcription regulation</keyword>
<dbReference type="InterPro" id="IPR037923">
    <property type="entry name" value="HTH-like"/>
</dbReference>
<dbReference type="Pfam" id="PF02311">
    <property type="entry name" value="AraC_binding"/>
    <property type="match status" value="1"/>
</dbReference>
<evidence type="ECO:0000256" key="1">
    <source>
        <dbReference type="ARBA" id="ARBA00023015"/>
    </source>
</evidence>
<dbReference type="InterPro" id="IPR009057">
    <property type="entry name" value="Homeodomain-like_sf"/>
</dbReference>
<evidence type="ECO:0000256" key="2">
    <source>
        <dbReference type="ARBA" id="ARBA00023125"/>
    </source>
</evidence>
<dbReference type="GO" id="GO:0003700">
    <property type="term" value="F:DNA-binding transcription factor activity"/>
    <property type="evidence" value="ECO:0007669"/>
    <property type="project" value="InterPro"/>
</dbReference>
<dbReference type="PROSITE" id="PS00041">
    <property type="entry name" value="HTH_ARAC_FAMILY_1"/>
    <property type="match status" value="1"/>
</dbReference>
<reference evidence="6 7" key="1">
    <citation type="submission" date="2017-07" db="EMBL/GenBank/DDBJ databases">
        <title>Isolation and whole genome analysis of endospore-forming bacteria from heroin.</title>
        <authorList>
            <person name="Kalinowski J."/>
            <person name="Ahrens B."/>
            <person name="Al-Dilaimi A."/>
            <person name="Winkler A."/>
            <person name="Wibberg D."/>
            <person name="Schleenbecker U."/>
            <person name="Ruckert C."/>
            <person name="Wolfel R."/>
            <person name="Grass G."/>
        </authorList>
    </citation>
    <scope>NUCLEOTIDE SEQUENCE [LARGE SCALE GENOMIC DNA]</scope>
    <source>
        <strain evidence="6 7">7537-G1</strain>
    </source>
</reference>
<keyword evidence="3" id="KW-0804">Transcription</keyword>
<keyword evidence="2" id="KW-0238">DNA-binding</keyword>
<proteinExistence type="predicted"/>
<feature type="domain" description="HTH araC/xylS-type" evidence="4">
    <location>
        <begin position="162"/>
        <end position="260"/>
    </location>
</feature>
<dbReference type="InterPro" id="IPR018062">
    <property type="entry name" value="HTH_AraC-typ_CS"/>
</dbReference>
<evidence type="ECO:0000313" key="6">
    <source>
        <dbReference type="EMBL" id="PAD79250.1"/>
    </source>
</evidence>
<dbReference type="EMBL" id="WOAA01000003">
    <property type="protein sequence ID" value="MUG65712.1"/>
    <property type="molecule type" value="Genomic_DNA"/>
</dbReference>
<dbReference type="InterPro" id="IPR018060">
    <property type="entry name" value="HTH_AraC"/>
</dbReference>
<dbReference type="EMBL" id="NPBY01000013">
    <property type="protein sequence ID" value="PAD79250.1"/>
    <property type="molecule type" value="Genomic_DNA"/>
</dbReference>
<dbReference type="Gene3D" id="2.60.120.10">
    <property type="entry name" value="Jelly Rolls"/>
    <property type="match status" value="1"/>
</dbReference>
<dbReference type="Pfam" id="PF12833">
    <property type="entry name" value="HTH_18"/>
    <property type="match status" value="1"/>
</dbReference>
<evidence type="ECO:0000313" key="8">
    <source>
        <dbReference type="Proteomes" id="UP000435177"/>
    </source>
</evidence>
<dbReference type="SMART" id="SM00342">
    <property type="entry name" value="HTH_ARAC"/>
    <property type="match status" value="1"/>
</dbReference>
<dbReference type="PROSITE" id="PS01124">
    <property type="entry name" value="HTH_ARAC_FAMILY_2"/>
    <property type="match status" value="1"/>
</dbReference>
<dbReference type="InterPro" id="IPR014710">
    <property type="entry name" value="RmlC-like_jellyroll"/>
</dbReference>
<dbReference type="AlphaFoldDB" id="A0A268F1K7"/>
<organism evidence="6 7">
    <name type="scientific">Paenibacillus campinasensis</name>
    <dbReference type="NCBI Taxonomy" id="66347"/>
    <lineage>
        <taxon>Bacteria</taxon>
        <taxon>Bacillati</taxon>
        <taxon>Bacillota</taxon>
        <taxon>Bacilli</taxon>
        <taxon>Bacillales</taxon>
        <taxon>Paenibacillaceae</taxon>
        <taxon>Paenibacillus</taxon>
    </lineage>
</organism>
<dbReference type="Gene3D" id="1.10.10.60">
    <property type="entry name" value="Homeodomain-like"/>
    <property type="match status" value="2"/>
</dbReference>
<dbReference type="SUPFAM" id="SSF51215">
    <property type="entry name" value="Regulatory protein AraC"/>
    <property type="match status" value="1"/>
</dbReference>
<dbReference type="InterPro" id="IPR003313">
    <property type="entry name" value="AraC-bd"/>
</dbReference>
<evidence type="ECO:0000313" key="7">
    <source>
        <dbReference type="Proteomes" id="UP000215596"/>
    </source>
</evidence>
<dbReference type="Proteomes" id="UP000435177">
    <property type="component" value="Unassembled WGS sequence"/>
</dbReference>
<protein>
    <submittedName>
        <fullName evidence="6">AraC family transcriptional regulator</fullName>
    </submittedName>
    <submittedName>
        <fullName evidence="5">Helix-turn-helix domain-containing protein</fullName>
    </submittedName>
</protein>
<reference evidence="5 8" key="2">
    <citation type="submission" date="2019-11" db="EMBL/GenBank/DDBJ databases">
        <title>Draft genome sequences of five Paenibacillus species of dairy origin.</title>
        <authorList>
            <person name="Olajide A.M."/>
            <person name="Chen S."/>
            <person name="Lapointe G."/>
        </authorList>
    </citation>
    <scope>NUCLEOTIDE SEQUENCE [LARGE SCALE GENOMIC DNA]</scope>
    <source>
        <strain evidence="5 8">3CS1</strain>
    </source>
</reference>
<name>A0A268F1K7_9BACL</name>
<dbReference type="RefSeq" id="WP_095263846.1">
    <property type="nucleotide sequence ID" value="NZ_NPBY01000013.1"/>
</dbReference>
<dbReference type="PANTHER" id="PTHR43280">
    <property type="entry name" value="ARAC-FAMILY TRANSCRIPTIONAL REGULATOR"/>
    <property type="match status" value="1"/>
</dbReference>
<accession>A0A268F1K7</accession>
<keyword evidence="8" id="KW-1185">Reference proteome</keyword>
<dbReference type="GO" id="GO:0043565">
    <property type="term" value="F:sequence-specific DNA binding"/>
    <property type="evidence" value="ECO:0007669"/>
    <property type="project" value="InterPro"/>
</dbReference>
<sequence>MELEYHPHLVPNVFLFVDRKCYPDWRIQKARIGFHDLTFVVNGRANYYIDGKKFAVEAGDLVYVPRGSVREAHTFKESPMHAYPFNFFWAEPHNHIRLPFGVVTKKLITKEILAYIREFNHVWMNKQPFYMIHARALFELILHRLLHGMHRQTIMPIDPRIKKLTSFIEEHYAEDLSLNDFAEQFNLHPVYLGKLFKKNTGSTYKEYLQRVRVNNAEIMLMAGGVTVTEAAESCGFQDLSYFSKVFKEAKGYPPSAVKRH</sequence>
<dbReference type="PANTHER" id="PTHR43280:SF2">
    <property type="entry name" value="HTH-TYPE TRANSCRIPTIONAL REGULATOR EXSA"/>
    <property type="match status" value="1"/>
</dbReference>
<dbReference type="Proteomes" id="UP000215596">
    <property type="component" value="Unassembled WGS sequence"/>
</dbReference>
<gene>
    <name evidence="6" type="ORF">CHH67_04785</name>
    <name evidence="5" type="ORF">GNP94_06775</name>
</gene>
<comment type="caution">
    <text evidence="6">The sequence shown here is derived from an EMBL/GenBank/DDBJ whole genome shotgun (WGS) entry which is preliminary data.</text>
</comment>
<evidence type="ECO:0000256" key="3">
    <source>
        <dbReference type="ARBA" id="ARBA00023163"/>
    </source>
</evidence>
<dbReference type="OrthoDB" id="625043at2"/>